<evidence type="ECO:0000259" key="2">
    <source>
        <dbReference type="PROSITE" id="PS50966"/>
    </source>
</evidence>
<keyword evidence="1" id="KW-0863">Zinc-finger</keyword>
<reference evidence="3 4" key="1">
    <citation type="journal article" date="2015" name="Nature">
        <title>rRNA introns, odd ribosomes, and small enigmatic genomes across a large radiation of phyla.</title>
        <authorList>
            <person name="Brown C.T."/>
            <person name="Hug L.A."/>
            <person name="Thomas B.C."/>
            <person name="Sharon I."/>
            <person name="Castelle C.J."/>
            <person name="Singh A."/>
            <person name="Wilkins M.J."/>
            <person name="Williams K.H."/>
            <person name="Banfield J.F."/>
        </authorList>
    </citation>
    <scope>NUCLEOTIDE SEQUENCE [LARGE SCALE GENOMIC DNA]</scope>
</reference>
<dbReference type="PROSITE" id="PS50966">
    <property type="entry name" value="ZF_SWIM"/>
    <property type="match status" value="1"/>
</dbReference>
<dbReference type="GO" id="GO:0008270">
    <property type="term" value="F:zinc ion binding"/>
    <property type="evidence" value="ECO:0007669"/>
    <property type="project" value="UniProtKB-KW"/>
</dbReference>
<comment type="caution">
    <text evidence="3">The sequence shown here is derived from an EMBL/GenBank/DDBJ whole genome shotgun (WGS) entry which is preliminary data.</text>
</comment>
<evidence type="ECO:0000256" key="1">
    <source>
        <dbReference type="PROSITE-ProRule" id="PRU00325"/>
    </source>
</evidence>
<dbReference type="InterPro" id="IPR007527">
    <property type="entry name" value="Znf_SWIM"/>
</dbReference>
<sequence>MNKKFNNKIIFCPHFSVFNIQISVDEQEFNKGYKLFNDGKVKKITADFDGFHAIVSGTHDYSVSVNISDFERGVCNCYLGQKNILCKHMIALAIATVSKYNPENFKLIMSSLDHTVCSGQIREITKEELTAIKKELQHGLLYIKYYDGPSSKWFAYQDTLLKGGRLM</sequence>
<gene>
    <name evidence="3" type="ORF">US05_C0011G0066</name>
</gene>
<keyword evidence="1" id="KW-0479">Metal-binding</keyword>
<dbReference type="EMBL" id="LBRM01000011">
    <property type="protein sequence ID" value="KKP97869.1"/>
    <property type="molecule type" value="Genomic_DNA"/>
</dbReference>
<dbReference type="Pfam" id="PF04434">
    <property type="entry name" value="SWIM"/>
    <property type="match status" value="1"/>
</dbReference>
<proteinExistence type="predicted"/>
<organism evidence="3 4">
    <name type="scientific">Candidatus Nomurabacteria bacterium GW2011_GWA1_36_15</name>
    <dbReference type="NCBI Taxonomy" id="1618728"/>
    <lineage>
        <taxon>Bacteria</taxon>
        <taxon>Candidatus Nomuraibacteriota</taxon>
    </lineage>
</organism>
<protein>
    <recommendedName>
        <fullName evidence="2">SWIM-type domain-containing protein</fullName>
    </recommendedName>
</protein>
<dbReference type="Proteomes" id="UP000034606">
    <property type="component" value="Unassembled WGS sequence"/>
</dbReference>
<evidence type="ECO:0000313" key="4">
    <source>
        <dbReference type="Proteomes" id="UP000034606"/>
    </source>
</evidence>
<accession>A0A0G0DTM1</accession>
<feature type="domain" description="SWIM-type" evidence="2">
    <location>
        <begin position="61"/>
        <end position="97"/>
    </location>
</feature>
<keyword evidence="1" id="KW-0862">Zinc</keyword>
<dbReference type="AlphaFoldDB" id="A0A0G0DTM1"/>
<name>A0A0G0DTM1_9BACT</name>
<evidence type="ECO:0000313" key="3">
    <source>
        <dbReference type="EMBL" id="KKP97869.1"/>
    </source>
</evidence>